<comment type="caution">
    <text evidence="2">The sequence shown here is derived from an EMBL/GenBank/DDBJ whole genome shotgun (WGS) entry which is preliminary data.</text>
</comment>
<organism evidence="2 3">
    <name type="scientific">Pelagicoccus mobilis</name>
    <dbReference type="NCBI Taxonomy" id="415221"/>
    <lineage>
        <taxon>Bacteria</taxon>
        <taxon>Pseudomonadati</taxon>
        <taxon>Verrucomicrobiota</taxon>
        <taxon>Opitutia</taxon>
        <taxon>Puniceicoccales</taxon>
        <taxon>Pelagicoccaceae</taxon>
        <taxon>Pelagicoccus</taxon>
    </lineage>
</organism>
<dbReference type="EMBL" id="JAENIL010000030">
    <property type="protein sequence ID" value="MBK1878420.1"/>
    <property type="molecule type" value="Genomic_DNA"/>
</dbReference>
<dbReference type="AlphaFoldDB" id="A0A934VRX4"/>
<feature type="transmembrane region" description="Helical" evidence="1">
    <location>
        <begin position="492"/>
        <end position="515"/>
    </location>
</feature>
<accession>A0A934VRX4</accession>
<evidence type="ECO:0000313" key="3">
    <source>
        <dbReference type="Proteomes" id="UP000617628"/>
    </source>
</evidence>
<dbReference type="Proteomes" id="UP000617628">
    <property type="component" value="Unassembled WGS sequence"/>
</dbReference>
<proteinExistence type="predicted"/>
<feature type="transmembrane region" description="Helical" evidence="1">
    <location>
        <begin position="12"/>
        <end position="32"/>
    </location>
</feature>
<keyword evidence="1" id="KW-0812">Transmembrane</keyword>
<evidence type="ECO:0000256" key="1">
    <source>
        <dbReference type="SAM" id="Phobius"/>
    </source>
</evidence>
<feature type="transmembrane region" description="Helical" evidence="1">
    <location>
        <begin position="521"/>
        <end position="541"/>
    </location>
</feature>
<feature type="transmembrane region" description="Helical" evidence="1">
    <location>
        <begin position="446"/>
        <end position="467"/>
    </location>
</feature>
<sequence>MSTTAKTSRSPAFLGVFLLFLGVAMIAGGWLIPSRFKSVPFGVVREAGQAGDSVSDLAKRTLLDGNFGAAALEAEAAIEISDEKGGFVASQVAMELEANPQLARWGAWDPFLEAALKTVPLEDYSTEPGTLGILLSKSCRTAVSGLLENSRNPLVQDFRATGEFTTYRRLFPVSSTSGRPLEVTLHALGLLAQGGHISDDLRMQLRELILEAKATGAIGQLEDFYLDSLSLMRLFDWGQLKEIFIRLDSTDEVKRLRYLLHRRADDQALVYAMSLASRDVSTLFDYLESFGDAGFERLRSSLATGVEGYRLALREQLPIEIETLEEAGALISRVQAGIAPFSLQNPKLSLAFKYSLFFSGSFVALWGFSLFGRFYRETISPILALTQRFFGATASVLVFAVLSEPFLAISGAFEGYNFSFVLPVLTQVDGELQIVETTPSTSMEPATLLSIAFFFLLQALVFLICMLKVREIEKRDLDPLVKLRLMENEENLFDSGLYVGIAGTCISLVMQVIGIVEANLLAAYSSNLFGILCVAIVKIRLVRPYKTKLIMAGEEQIVGLSKES</sequence>
<name>A0A934VRX4_9BACT</name>
<feature type="transmembrane region" description="Helical" evidence="1">
    <location>
        <begin position="350"/>
        <end position="368"/>
    </location>
</feature>
<keyword evidence="3" id="KW-1185">Reference proteome</keyword>
<reference evidence="2" key="1">
    <citation type="submission" date="2021-01" db="EMBL/GenBank/DDBJ databases">
        <title>Modified the classification status of verrucomicrobia.</title>
        <authorList>
            <person name="Feng X."/>
        </authorList>
    </citation>
    <scope>NUCLEOTIDE SEQUENCE</scope>
    <source>
        <strain evidence="2">KCTC 13126</strain>
    </source>
</reference>
<dbReference type="RefSeq" id="WP_200356632.1">
    <property type="nucleotide sequence ID" value="NZ_JAENIL010000030.1"/>
</dbReference>
<protein>
    <submittedName>
        <fullName evidence="2">Uncharacterized protein</fullName>
    </submittedName>
</protein>
<keyword evidence="1" id="KW-0472">Membrane</keyword>
<evidence type="ECO:0000313" key="2">
    <source>
        <dbReference type="EMBL" id="MBK1878420.1"/>
    </source>
</evidence>
<gene>
    <name evidence="2" type="ORF">JIN87_16185</name>
</gene>
<feature type="transmembrane region" description="Helical" evidence="1">
    <location>
        <begin position="389"/>
        <end position="413"/>
    </location>
</feature>
<keyword evidence="1" id="KW-1133">Transmembrane helix</keyword>